<gene>
    <name evidence="13" type="ORF">WMO29_15985</name>
</gene>
<keyword evidence="12" id="KW-1003">Cell membrane</keyword>
<keyword evidence="12" id="KW-0472">Membrane</keyword>
<keyword evidence="14" id="KW-1185">Reference proteome</keyword>
<dbReference type="EMBL" id="JBBMFE010000021">
    <property type="protein sequence ID" value="MEQ2473971.1"/>
    <property type="molecule type" value="Genomic_DNA"/>
</dbReference>
<comment type="similarity">
    <text evidence="11 12">Belongs to the ApbE family.</text>
</comment>
<organism evidence="13 14">
    <name type="scientific">Laedolimicola intestinihominis</name>
    <dbReference type="NCBI Taxonomy" id="3133166"/>
    <lineage>
        <taxon>Bacteria</taxon>
        <taxon>Bacillati</taxon>
        <taxon>Bacillota</taxon>
        <taxon>Clostridia</taxon>
        <taxon>Lachnospirales</taxon>
        <taxon>Lachnospiraceae</taxon>
        <taxon>Laedolimicola</taxon>
    </lineage>
</organism>
<evidence type="ECO:0000256" key="11">
    <source>
        <dbReference type="PIRNR" id="PIRNR006268"/>
    </source>
</evidence>
<keyword evidence="12" id="KW-0449">Lipoprotein</keyword>
<dbReference type="Proteomes" id="UP001438008">
    <property type="component" value="Unassembled WGS sequence"/>
</dbReference>
<keyword evidence="7 11" id="KW-0274">FAD</keyword>
<comment type="cofactor">
    <cofactor evidence="1 12">
        <name>Mg(2+)</name>
        <dbReference type="ChEBI" id="CHEBI:18420"/>
    </cofactor>
</comment>
<evidence type="ECO:0000256" key="12">
    <source>
        <dbReference type="RuleBase" id="RU363002"/>
    </source>
</evidence>
<dbReference type="RefSeq" id="WP_349165471.1">
    <property type="nucleotide sequence ID" value="NZ_JBBMFE010000021.1"/>
</dbReference>
<dbReference type="PIRSF" id="PIRSF006268">
    <property type="entry name" value="ApbE"/>
    <property type="match status" value="1"/>
</dbReference>
<dbReference type="PANTHER" id="PTHR30040:SF2">
    <property type="entry name" value="FAD:PROTEIN FMN TRANSFERASE"/>
    <property type="match status" value="1"/>
</dbReference>
<evidence type="ECO:0000256" key="10">
    <source>
        <dbReference type="ARBA" id="ARBA00048540"/>
    </source>
</evidence>
<name>A0ABV1FLQ8_9FIRM</name>
<proteinExistence type="inferred from homology"/>
<dbReference type="PANTHER" id="PTHR30040">
    <property type="entry name" value="THIAMINE BIOSYNTHESIS LIPOPROTEIN APBE"/>
    <property type="match status" value="1"/>
</dbReference>
<evidence type="ECO:0000256" key="5">
    <source>
        <dbReference type="ARBA" id="ARBA00022679"/>
    </source>
</evidence>
<dbReference type="PROSITE" id="PS51257">
    <property type="entry name" value="PROKAR_LIPOPROTEIN"/>
    <property type="match status" value="1"/>
</dbReference>
<dbReference type="Pfam" id="PF02424">
    <property type="entry name" value="ApbE"/>
    <property type="match status" value="1"/>
</dbReference>
<dbReference type="GO" id="GO:0016740">
    <property type="term" value="F:transferase activity"/>
    <property type="evidence" value="ECO:0007669"/>
    <property type="project" value="UniProtKB-KW"/>
</dbReference>
<sequence>MKRSMSVILGALALMITVGCIWQYRKGDRDASCTKQLFAMDTVMSFTAYGPKAEEAVDAAMKEIERLDALLSTGNESSEISQLNAAGSFLISEDTLKLLEEAESIRQSTGGLFDVTVYPLMQLWGFPTGDYRVPTQEEISSTLSLVDAAQIQIEGAQVTLGSGQQVDLGGIAKGYASDRVMELYREYGVTSGMVSLGGNIETLGTKPDGTDWKIGIRNPEITAASDIGSGTEDVLLALEVENRAVITSGGYERYFEENGETYIHILDPRTGYPADSGLLSVTVVSEKGMLADALSTSLYIMGEADAAEYWRIHGNDEGNSFELVLVDTSGKVYATEGLRDKIEMRDAAQRLEIVER</sequence>
<evidence type="ECO:0000313" key="13">
    <source>
        <dbReference type="EMBL" id="MEQ2473971.1"/>
    </source>
</evidence>
<evidence type="ECO:0000256" key="8">
    <source>
        <dbReference type="ARBA" id="ARBA00022842"/>
    </source>
</evidence>
<comment type="caution">
    <text evidence="13">The sequence shown here is derived from an EMBL/GenBank/DDBJ whole genome shotgun (WGS) entry which is preliminary data.</text>
</comment>
<evidence type="ECO:0000256" key="7">
    <source>
        <dbReference type="ARBA" id="ARBA00022827"/>
    </source>
</evidence>
<reference evidence="13 14" key="1">
    <citation type="submission" date="2024-03" db="EMBL/GenBank/DDBJ databases">
        <title>Human intestinal bacterial collection.</title>
        <authorList>
            <person name="Pauvert C."/>
            <person name="Hitch T.C.A."/>
            <person name="Clavel T."/>
        </authorList>
    </citation>
    <scope>NUCLEOTIDE SEQUENCE [LARGE SCALE GENOMIC DNA]</scope>
    <source>
        <strain evidence="13 14">CLA-AA-H132</strain>
    </source>
</reference>
<keyword evidence="6 11" id="KW-0479">Metal-binding</keyword>
<comment type="catalytic activity">
    <reaction evidence="10 11 12">
        <text>L-threonyl-[protein] + FAD = FMN-L-threonyl-[protein] + AMP + H(+)</text>
        <dbReference type="Rhea" id="RHEA:36847"/>
        <dbReference type="Rhea" id="RHEA-COMP:11060"/>
        <dbReference type="Rhea" id="RHEA-COMP:11061"/>
        <dbReference type="ChEBI" id="CHEBI:15378"/>
        <dbReference type="ChEBI" id="CHEBI:30013"/>
        <dbReference type="ChEBI" id="CHEBI:57692"/>
        <dbReference type="ChEBI" id="CHEBI:74257"/>
        <dbReference type="ChEBI" id="CHEBI:456215"/>
        <dbReference type="EC" id="2.7.1.180"/>
    </reaction>
</comment>
<dbReference type="Gene3D" id="3.10.520.10">
    <property type="entry name" value="ApbE-like domains"/>
    <property type="match status" value="1"/>
</dbReference>
<dbReference type="InterPro" id="IPR024932">
    <property type="entry name" value="ApbE"/>
</dbReference>
<keyword evidence="4 11" id="KW-0285">Flavoprotein</keyword>
<evidence type="ECO:0000256" key="4">
    <source>
        <dbReference type="ARBA" id="ARBA00022630"/>
    </source>
</evidence>
<comment type="function">
    <text evidence="12">Flavin transferase that catalyzes the transfer of the FMN moiety of FAD and its covalent binding to the hydroxyl group of a threonine residue in a target flavoprotein.</text>
</comment>
<evidence type="ECO:0000256" key="6">
    <source>
        <dbReference type="ARBA" id="ARBA00022723"/>
    </source>
</evidence>
<evidence type="ECO:0000256" key="1">
    <source>
        <dbReference type="ARBA" id="ARBA00001946"/>
    </source>
</evidence>
<keyword evidence="5 11" id="KW-0808">Transferase</keyword>
<dbReference type="InterPro" id="IPR003374">
    <property type="entry name" value="ApbE-like_sf"/>
</dbReference>
<comment type="subcellular location">
    <subcellularLocation>
        <location evidence="12">Cell inner membrane</location>
        <topology evidence="12">Lipid-anchor</topology>
        <orientation evidence="12">Periplasmic side</orientation>
    </subcellularLocation>
</comment>
<evidence type="ECO:0000256" key="3">
    <source>
        <dbReference type="ARBA" id="ARBA00016337"/>
    </source>
</evidence>
<evidence type="ECO:0000256" key="2">
    <source>
        <dbReference type="ARBA" id="ARBA00011955"/>
    </source>
</evidence>
<accession>A0ABV1FLQ8</accession>
<evidence type="ECO:0000256" key="9">
    <source>
        <dbReference type="ARBA" id="ARBA00031306"/>
    </source>
</evidence>
<evidence type="ECO:0000313" key="14">
    <source>
        <dbReference type="Proteomes" id="UP001438008"/>
    </source>
</evidence>
<dbReference type="EC" id="2.7.1.180" evidence="2 11"/>
<keyword evidence="8 11" id="KW-0460">Magnesium</keyword>
<keyword evidence="12" id="KW-0997">Cell inner membrane</keyword>
<dbReference type="SUPFAM" id="SSF143631">
    <property type="entry name" value="ApbE-like"/>
    <property type="match status" value="1"/>
</dbReference>
<protein>
    <recommendedName>
        <fullName evidence="3 11">FAD:protein FMN transferase</fullName>
        <ecNumber evidence="2 11">2.7.1.180</ecNumber>
    </recommendedName>
    <alternativeName>
        <fullName evidence="9 11">Flavin transferase</fullName>
    </alternativeName>
</protein>